<dbReference type="SUPFAM" id="SSF55120">
    <property type="entry name" value="Pseudouridine synthase"/>
    <property type="match status" value="1"/>
</dbReference>
<dbReference type="InterPro" id="IPR020103">
    <property type="entry name" value="PsdUridine_synth_cat_dom_sf"/>
</dbReference>
<evidence type="ECO:0000313" key="7">
    <source>
        <dbReference type="EMBL" id="TXG76268.1"/>
    </source>
</evidence>
<evidence type="ECO:0000256" key="1">
    <source>
        <dbReference type="ARBA" id="ARBA00000385"/>
    </source>
</evidence>
<organism evidence="7 8">
    <name type="scientific">Candidatus Dojkabacteria bacterium</name>
    <dbReference type="NCBI Taxonomy" id="2099670"/>
    <lineage>
        <taxon>Bacteria</taxon>
        <taxon>Candidatus Dojkabacteria</taxon>
    </lineage>
</organism>
<evidence type="ECO:0000256" key="4">
    <source>
        <dbReference type="ARBA" id="ARBA00022694"/>
    </source>
</evidence>
<dbReference type="EC" id="5.4.99.25" evidence="3"/>
<accession>A0A5C7J4U3</accession>
<reference evidence="7 8" key="1">
    <citation type="submission" date="2018-09" db="EMBL/GenBank/DDBJ databases">
        <title>Metagenome Assembled Genomes from an Advanced Water Purification Facility.</title>
        <authorList>
            <person name="Stamps B.W."/>
            <person name="Spear J.R."/>
        </authorList>
    </citation>
    <scope>NUCLEOTIDE SEQUENCE [LARGE SCALE GENOMIC DNA]</scope>
    <source>
        <strain evidence="7">Bin_63_2</strain>
    </source>
</reference>
<dbReference type="EMBL" id="SSDS01000078">
    <property type="protein sequence ID" value="TXG76268.1"/>
    <property type="molecule type" value="Genomic_DNA"/>
</dbReference>
<name>A0A5C7J4U3_9BACT</name>
<gene>
    <name evidence="7" type="ORF">E6Q11_05000</name>
</gene>
<dbReference type="PANTHER" id="PTHR13767:SF2">
    <property type="entry name" value="PSEUDOURIDYLATE SYNTHASE TRUB1"/>
    <property type="match status" value="1"/>
</dbReference>
<dbReference type="InterPro" id="IPR014780">
    <property type="entry name" value="tRNA_psdUridine_synth_TruB"/>
</dbReference>
<protein>
    <recommendedName>
        <fullName evidence="3">tRNA pseudouridine(55) synthase</fullName>
        <ecNumber evidence="3">5.4.99.25</ecNumber>
    </recommendedName>
</protein>
<evidence type="ECO:0000259" key="6">
    <source>
        <dbReference type="Pfam" id="PF01509"/>
    </source>
</evidence>
<evidence type="ECO:0000313" key="8">
    <source>
        <dbReference type="Proteomes" id="UP000321026"/>
    </source>
</evidence>
<dbReference type="GO" id="GO:0003723">
    <property type="term" value="F:RNA binding"/>
    <property type="evidence" value="ECO:0007669"/>
    <property type="project" value="InterPro"/>
</dbReference>
<keyword evidence="4" id="KW-0819">tRNA processing</keyword>
<comment type="catalytic activity">
    <reaction evidence="1">
        <text>uridine(55) in tRNA = pseudouridine(55) in tRNA</text>
        <dbReference type="Rhea" id="RHEA:42532"/>
        <dbReference type="Rhea" id="RHEA-COMP:10101"/>
        <dbReference type="Rhea" id="RHEA-COMP:10102"/>
        <dbReference type="ChEBI" id="CHEBI:65314"/>
        <dbReference type="ChEBI" id="CHEBI:65315"/>
        <dbReference type="EC" id="5.4.99.25"/>
    </reaction>
</comment>
<dbReference type="Proteomes" id="UP000321026">
    <property type="component" value="Unassembled WGS sequence"/>
</dbReference>
<proteinExistence type="inferred from homology"/>
<comment type="similarity">
    <text evidence="2">Belongs to the pseudouridine synthase TruB family. Type 1 subfamily.</text>
</comment>
<evidence type="ECO:0000256" key="3">
    <source>
        <dbReference type="ARBA" id="ARBA00012787"/>
    </source>
</evidence>
<sequence>MQIPPTYSATWIDGQRAYELARKGHNIEIKAKKRTVHAFEIVSYEWPRLVAKITVSHGTYIRSLARDL</sequence>
<dbReference type="Gene3D" id="3.30.2350.10">
    <property type="entry name" value="Pseudouridine synthase"/>
    <property type="match status" value="1"/>
</dbReference>
<comment type="caution">
    <text evidence="7">The sequence shown here is derived from an EMBL/GenBank/DDBJ whole genome shotgun (WGS) entry which is preliminary data.</text>
</comment>
<dbReference type="PANTHER" id="PTHR13767">
    <property type="entry name" value="TRNA-PSEUDOURIDINE SYNTHASE"/>
    <property type="match status" value="1"/>
</dbReference>
<dbReference type="GO" id="GO:1990481">
    <property type="term" value="P:mRNA pseudouridine synthesis"/>
    <property type="evidence" value="ECO:0007669"/>
    <property type="project" value="TreeGrafter"/>
</dbReference>
<feature type="domain" description="Pseudouridine synthase II N-terminal" evidence="6">
    <location>
        <begin position="1"/>
        <end position="61"/>
    </location>
</feature>
<dbReference type="AlphaFoldDB" id="A0A5C7J4U3"/>
<dbReference type="GO" id="GO:0006400">
    <property type="term" value="P:tRNA modification"/>
    <property type="evidence" value="ECO:0007669"/>
    <property type="project" value="TreeGrafter"/>
</dbReference>
<dbReference type="Pfam" id="PF01509">
    <property type="entry name" value="TruB_N"/>
    <property type="match status" value="1"/>
</dbReference>
<dbReference type="GO" id="GO:0160148">
    <property type="term" value="F:tRNA pseudouridine(55) synthase activity"/>
    <property type="evidence" value="ECO:0007669"/>
    <property type="project" value="UniProtKB-EC"/>
</dbReference>
<dbReference type="InterPro" id="IPR002501">
    <property type="entry name" value="PsdUridine_synth_N"/>
</dbReference>
<keyword evidence="5" id="KW-0413">Isomerase</keyword>
<evidence type="ECO:0000256" key="2">
    <source>
        <dbReference type="ARBA" id="ARBA00005642"/>
    </source>
</evidence>
<evidence type="ECO:0000256" key="5">
    <source>
        <dbReference type="ARBA" id="ARBA00023235"/>
    </source>
</evidence>